<feature type="transmembrane region" description="Helical" evidence="5">
    <location>
        <begin position="182"/>
        <end position="202"/>
    </location>
</feature>
<comment type="caution">
    <text evidence="6">The sequence shown here is derived from an EMBL/GenBank/DDBJ whole genome shotgun (WGS) entry which is preliminary data.</text>
</comment>
<dbReference type="Pfam" id="PF01758">
    <property type="entry name" value="SBF"/>
    <property type="match status" value="1"/>
</dbReference>
<feature type="transmembrane region" description="Helical" evidence="5">
    <location>
        <begin position="94"/>
        <end position="116"/>
    </location>
</feature>
<keyword evidence="3 5" id="KW-1133">Transmembrane helix</keyword>
<dbReference type="Gene3D" id="1.20.1530.20">
    <property type="match status" value="1"/>
</dbReference>
<keyword evidence="2 5" id="KW-0812">Transmembrane</keyword>
<proteinExistence type="predicted"/>
<evidence type="ECO:0000256" key="2">
    <source>
        <dbReference type="ARBA" id="ARBA00022692"/>
    </source>
</evidence>
<feature type="transmembrane region" description="Helical" evidence="5">
    <location>
        <begin position="60"/>
        <end position="82"/>
    </location>
</feature>
<dbReference type="AlphaFoldDB" id="A0A0W8FP54"/>
<reference evidence="6" key="1">
    <citation type="journal article" date="2015" name="Proc. Natl. Acad. Sci. U.S.A.">
        <title>Networks of energetic and metabolic interactions define dynamics in microbial communities.</title>
        <authorList>
            <person name="Embree M."/>
            <person name="Liu J.K."/>
            <person name="Al-Bassam M.M."/>
            <person name="Zengler K."/>
        </authorList>
    </citation>
    <scope>NUCLEOTIDE SEQUENCE</scope>
</reference>
<evidence type="ECO:0000256" key="1">
    <source>
        <dbReference type="ARBA" id="ARBA00004141"/>
    </source>
</evidence>
<dbReference type="InterPro" id="IPR038770">
    <property type="entry name" value="Na+/solute_symporter_sf"/>
</dbReference>
<feature type="transmembrane region" description="Helical" evidence="5">
    <location>
        <begin position="156"/>
        <end position="176"/>
    </location>
</feature>
<feature type="transmembrane region" description="Helical" evidence="5">
    <location>
        <begin position="214"/>
        <end position="237"/>
    </location>
</feature>
<keyword evidence="4 5" id="KW-0472">Membrane</keyword>
<dbReference type="GO" id="GO:0016020">
    <property type="term" value="C:membrane"/>
    <property type="evidence" value="ECO:0007669"/>
    <property type="project" value="UniProtKB-SubCell"/>
</dbReference>
<evidence type="ECO:0000256" key="4">
    <source>
        <dbReference type="ARBA" id="ARBA00023136"/>
    </source>
</evidence>
<gene>
    <name evidence="6" type="ORF">ASZ90_007500</name>
</gene>
<dbReference type="InterPro" id="IPR002657">
    <property type="entry name" value="BilAc:Na_symport/Acr3"/>
</dbReference>
<dbReference type="EMBL" id="LNQE01000943">
    <property type="protein sequence ID" value="KUG22703.1"/>
    <property type="molecule type" value="Genomic_DNA"/>
</dbReference>
<evidence type="ECO:0000256" key="5">
    <source>
        <dbReference type="SAM" id="Phobius"/>
    </source>
</evidence>
<feature type="transmembrane region" description="Helical" evidence="5">
    <location>
        <begin position="243"/>
        <end position="262"/>
    </location>
</feature>
<feature type="transmembrane region" description="Helical" evidence="5">
    <location>
        <begin position="32"/>
        <end position="54"/>
    </location>
</feature>
<evidence type="ECO:0000313" key="6">
    <source>
        <dbReference type="EMBL" id="KUG22703.1"/>
    </source>
</evidence>
<comment type="subcellular location">
    <subcellularLocation>
        <location evidence="1">Membrane</location>
        <topology evidence="1">Multi-pass membrane protein</topology>
    </subcellularLocation>
</comment>
<sequence length="264" mass="29147">MIPALAMVMTLATINVPNNYFKNLRTILKPSLAGIFMSYVVLAGVILCLSALLIKDKNLWIGFVLVAAVPPAVAVIPFTAILKGNVSYTLSGTVASYLAALLIMPLAFWLFIGSAFEEPYKLLQIMLLLIVLPLILSRLILYFNWQDKLSSVRGPLTDWGFFIVLYSMIGVNRNLIFSNPLAVMPIAAIVFSTTFILGWIIQKTCAHCKVDKKNIISLVLQGTLKNQGIAGGLAIALFAKEAALPSAIYSIFMIIYIMWLDWRK</sequence>
<protein>
    <submittedName>
        <fullName evidence="6">Sodium-dependent transporter</fullName>
    </submittedName>
</protein>
<feature type="transmembrane region" description="Helical" evidence="5">
    <location>
        <begin position="122"/>
        <end position="144"/>
    </location>
</feature>
<organism evidence="6">
    <name type="scientific">hydrocarbon metagenome</name>
    <dbReference type="NCBI Taxonomy" id="938273"/>
    <lineage>
        <taxon>unclassified sequences</taxon>
        <taxon>metagenomes</taxon>
        <taxon>ecological metagenomes</taxon>
    </lineage>
</organism>
<name>A0A0W8FP54_9ZZZZ</name>
<evidence type="ECO:0000256" key="3">
    <source>
        <dbReference type="ARBA" id="ARBA00022989"/>
    </source>
</evidence>
<accession>A0A0W8FP54</accession>